<proteinExistence type="predicted"/>
<evidence type="ECO:0000256" key="2">
    <source>
        <dbReference type="SAM" id="SignalP"/>
    </source>
</evidence>
<protein>
    <submittedName>
        <fullName evidence="3">Uncharacterized protein</fullName>
    </submittedName>
</protein>
<feature type="compositionally biased region" description="Low complexity" evidence="1">
    <location>
        <begin position="80"/>
        <end position="92"/>
    </location>
</feature>
<dbReference type="Proteomes" id="UP001465668">
    <property type="component" value="Unassembled WGS sequence"/>
</dbReference>
<accession>A0ABR2XC93</accession>
<feature type="chain" id="PRO_5045398505" evidence="2">
    <location>
        <begin position="18"/>
        <end position="175"/>
    </location>
</feature>
<sequence>MALKRLAILTLAGLALAQMDGMGGSGSDMESSMPISASSAAAPPMATELAQSTTTSTPYINSSAIIITNSSLSPTGGDYSSTTTTEAESTASLPVDPMSTTSSNMPGMSDPMTTATDLTTMSTSVTSMDMSMGTGGTSHGNASATGTVPISGGGISGASIGLFVASTLLGALVLL</sequence>
<gene>
    <name evidence="3" type="ORF">SCAR479_11983</name>
</gene>
<evidence type="ECO:0000313" key="3">
    <source>
        <dbReference type="EMBL" id="KAK9771377.1"/>
    </source>
</evidence>
<dbReference type="EMBL" id="JARVKM010000076">
    <property type="protein sequence ID" value="KAK9771377.1"/>
    <property type="molecule type" value="Genomic_DNA"/>
</dbReference>
<reference evidence="3 4" key="1">
    <citation type="submission" date="2024-02" db="EMBL/GenBank/DDBJ databases">
        <title>First draft genome assembly of two strains of Seiridium cardinale.</title>
        <authorList>
            <person name="Emiliani G."/>
            <person name="Scali E."/>
        </authorList>
    </citation>
    <scope>NUCLEOTIDE SEQUENCE [LARGE SCALE GENOMIC DNA]</scope>
    <source>
        <strain evidence="3 4">BM-138-000479</strain>
    </source>
</reference>
<evidence type="ECO:0000313" key="4">
    <source>
        <dbReference type="Proteomes" id="UP001465668"/>
    </source>
</evidence>
<feature type="signal peptide" evidence="2">
    <location>
        <begin position="1"/>
        <end position="17"/>
    </location>
</feature>
<evidence type="ECO:0000256" key="1">
    <source>
        <dbReference type="SAM" id="MobiDB-lite"/>
    </source>
</evidence>
<name>A0ABR2XC93_9PEZI</name>
<keyword evidence="4" id="KW-1185">Reference proteome</keyword>
<organism evidence="3 4">
    <name type="scientific">Seiridium cardinale</name>
    <dbReference type="NCBI Taxonomy" id="138064"/>
    <lineage>
        <taxon>Eukaryota</taxon>
        <taxon>Fungi</taxon>
        <taxon>Dikarya</taxon>
        <taxon>Ascomycota</taxon>
        <taxon>Pezizomycotina</taxon>
        <taxon>Sordariomycetes</taxon>
        <taxon>Xylariomycetidae</taxon>
        <taxon>Amphisphaeriales</taxon>
        <taxon>Sporocadaceae</taxon>
        <taxon>Seiridium</taxon>
    </lineage>
</organism>
<keyword evidence="2" id="KW-0732">Signal</keyword>
<comment type="caution">
    <text evidence="3">The sequence shown here is derived from an EMBL/GenBank/DDBJ whole genome shotgun (WGS) entry which is preliminary data.</text>
</comment>
<feature type="region of interest" description="Disordered" evidence="1">
    <location>
        <begin position="75"/>
        <end position="110"/>
    </location>
</feature>